<evidence type="ECO:0000256" key="11">
    <source>
        <dbReference type="RuleBase" id="RU003357"/>
    </source>
</evidence>
<dbReference type="AlphaFoldDB" id="A0A1H5WE66"/>
<dbReference type="Gene3D" id="2.170.130.10">
    <property type="entry name" value="TonB-dependent receptor, plug domain"/>
    <property type="match status" value="1"/>
</dbReference>
<evidence type="ECO:0000256" key="10">
    <source>
        <dbReference type="PROSITE-ProRule" id="PRU01360"/>
    </source>
</evidence>
<feature type="domain" description="TonB-dependent receptor plug" evidence="14">
    <location>
        <begin position="53"/>
        <end position="157"/>
    </location>
</feature>
<dbReference type="InterPro" id="IPR000531">
    <property type="entry name" value="Beta-barrel_TonB"/>
</dbReference>
<comment type="similarity">
    <text evidence="10 11">Belongs to the TonB-dependent receptor family.</text>
</comment>
<dbReference type="InterPro" id="IPR012910">
    <property type="entry name" value="Plug_dom"/>
</dbReference>
<dbReference type="PANTHER" id="PTHR30069">
    <property type="entry name" value="TONB-DEPENDENT OUTER MEMBRANE RECEPTOR"/>
    <property type="match status" value="1"/>
</dbReference>
<dbReference type="GO" id="GO:0015344">
    <property type="term" value="F:siderophore uptake transmembrane transporter activity"/>
    <property type="evidence" value="ECO:0007669"/>
    <property type="project" value="TreeGrafter"/>
</dbReference>
<evidence type="ECO:0000256" key="12">
    <source>
        <dbReference type="SAM" id="SignalP"/>
    </source>
</evidence>
<feature type="domain" description="TonB-dependent receptor-like beta-barrel" evidence="13">
    <location>
        <begin position="197"/>
        <end position="655"/>
    </location>
</feature>
<dbReference type="InterPro" id="IPR037066">
    <property type="entry name" value="Plug_dom_sf"/>
</dbReference>
<gene>
    <name evidence="15" type="ORF">SAMN05216354_2297</name>
</gene>
<name>A0A1H5WE66_XYLRU</name>
<dbReference type="PROSITE" id="PS52016">
    <property type="entry name" value="TONB_DEPENDENT_REC_3"/>
    <property type="match status" value="1"/>
</dbReference>
<feature type="chain" id="PRO_5009288184" evidence="12">
    <location>
        <begin position="21"/>
        <end position="689"/>
    </location>
</feature>
<evidence type="ECO:0000256" key="4">
    <source>
        <dbReference type="ARBA" id="ARBA00022692"/>
    </source>
</evidence>
<keyword evidence="5 12" id="KW-0732">Signal</keyword>
<keyword evidence="4 10" id="KW-0812">Transmembrane</keyword>
<evidence type="ECO:0000256" key="8">
    <source>
        <dbReference type="ARBA" id="ARBA00023170"/>
    </source>
</evidence>
<keyword evidence="9 10" id="KW-0998">Cell outer membrane</keyword>
<evidence type="ECO:0000259" key="14">
    <source>
        <dbReference type="Pfam" id="PF07715"/>
    </source>
</evidence>
<dbReference type="SUPFAM" id="SSF56935">
    <property type="entry name" value="Porins"/>
    <property type="match status" value="1"/>
</dbReference>
<dbReference type="Pfam" id="PF07715">
    <property type="entry name" value="Plug"/>
    <property type="match status" value="1"/>
</dbReference>
<evidence type="ECO:0000256" key="2">
    <source>
        <dbReference type="ARBA" id="ARBA00022448"/>
    </source>
</evidence>
<dbReference type="PANTHER" id="PTHR30069:SF29">
    <property type="entry name" value="HEMOGLOBIN AND HEMOGLOBIN-HAPTOGLOBIN-BINDING PROTEIN 1-RELATED"/>
    <property type="match status" value="1"/>
</dbReference>
<protein>
    <submittedName>
        <fullName evidence="15">Outer membrane receptor for ferrienterochelin and colicins</fullName>
    </submittedName>
</protein>
<accession>A0A1H5WE66</accession>
<keyword evidence="6 11" id="KW-0798">TonB box</keyword>
<reference evidence="15 16" key="1">
    <citation type="submission" date="2016-10" db="EMBL/GenBank/DDBJ databases">
        <authorList>
            <person name="de Groot N.N."/>
        </authorList>
    </citation>
    <scope>NUCLEOTIDE SEQUENCE [LARGE SCALE GENOMIC DNA]</scope>
    <source>
        <strain evidence="15 16">AR32</strain>
    </source>
</reference>
<dbReference type="EMBL" id="FNUV01000006">
    <property type="protein sequence ID" value="SEF97775.1"/>
    <property type="molecule type" value="Genomic_DNA"/>
</dbReference>
<evidence type="ECO:0000256" key="3">
    <source>
        <dbReference type="ARBA" id="ARBA00022452"/>
    </source>
</evidence>
<feature type="signal peptide" evidence="12">
    <location>
        <begin position="1"/>
        <end position="20"/>
    </location>
</feature>
<dbReference type="Gene3D" id="2.40.170.20">
    <property type="entry name" value="TonB-dependent receptor, beta-barrel domain"/>
    <property type="match status" value="1"/>
</dbReference>
<proteinExistence type="inferred from homology"/>
<dbReference type="GO" id="GO:0009279">
    <property type="term" value="C:cell outer membrane"/>
    <property type="evidence" value="ECO:0007669"/>
    <property type="project" value="UniProtKB-SubCell"/>
</dbReference>
<keyword evidence="3 10" id="KW-1134">Transmembrane beta strand</keyword>
<dbReference type="Proteomes" id="UP000236735">
    <property type="component" value="Unassembled WGS sequence"/>
</dbReference>
<dbReference type="Pfam" id="PF00593">
    <property type="entry name" value="TonB_dep_Rec_b-barrel"/>
    <property type="match status" value="1"/>
</dbReference>
<dbReference type="CDD" id="cd01347">
    <property type="entry name" value="ligand_gated_channel"/>
    <property type="match status" value="1"/>
</dbReference>
<organism evidence="15 16">
    <name type="scientific">Xylanibacter ruminicola</name>
    <name type="common">Prevotella ruminicola</name>
    <dbReference type="NCBI Taxonomy" id="839"/>
    <lineage>
        <taxon>Bacteria</taxon>
        <taxon>Pseudomonadati</taxon>
        <taxon>Bacteroidota</taxon>
        <taxon>Bacteroidia</taxon>
        <taxon>Bacteroidales</taxon>
        <taxon>Prevotellaceae</taxon>
        <taxon>Xylanibacter</taxon>
    </lineage>
</organism>
<keyword evidence="8 15" id="KW-0675">Receptor</keyword>
<evidence type="ECO:0000259" key="13">
    <source>
        <dbReference type="Pfam" id="PF00593"/>
    </source>
</evidence>
<evidence type="ECO:0000256" key="9">
    <source>
        <dbReference type="ARBA" id="ARBA00023237"/>
    </source>
</evidence>
<keyword evidence="7 10" id="KW-0472">Membrane</keyword>
<sequence length="689" mass="77687">MNKKLLSLLVALLSGSAAFSQIHKMDRKDSSVVDRAYNLNPVVVTGSGHHQRLKSTATPVHVLSAQEIKEQGISTFDGALTRMMPQVSMAPSSMGSFLRLNGLGNKYILILINGQKLNGDISNNVDLNRINMARVKRIEVLDGAASSLYGSDAIAGVINIITDQPTQNLICVTSDTRISGHGQKTENVTLDIYKNGFGSYTSFGHDEANSYRNNPLEYVKGSDIETQQSIAPLFTGYRSNTFGQKFTYAPNQHLALNAGADYSYKMTDRPQSRNDITGGTDYEMRYKGLRWNVGTIYKFDVRNSLQADFTVDRFRYGKEYDVETNTYAVGDYVQSKKQRMMEGNMKAILGLTEHSTTIFGADWRKEYLTATSGNVDEKVYSLAAYAQHETELARDLMLTLGLRYTHHETFNNHLTPKATLMYAPGNFRFRATYSAGFRAPGLDELYYHYYSVNRGKPQISIGNSALKPEHSNYFSLNAEYRNEVIAVSLTGYLNRISDMVVKQNLKVDDLLMSFLRMDFPEMTDAEAQKLEQYACYQNSDKGDVKGLQMNVSANLFRGFNLSANYVYTYARTKSGDDWSVLERSIRNAITIAANYHRSWRKYGLNVNLNGRLQSKTYYTGTYEDAPGFGIWNLQTTHSFDVAKWIYLEPAVGVDNIFDKVDNRIDSTTRKYALYSPGRMLVVGLKVRFK</sequence>
<comment type="subcellular location">
    <subcellularLocation>
        <location evidence="1 10">Cell outer membrane</location>
        <topology evidence="1 10">Multi-pass membrane protein</topology>
    </subcellularLocation>
</comment>
<dbReference type="InterPro" id="IPR039426">
    <property type="entry name" value="TonB-dep_rcpt-like"/>
</dbReference>
<dbReference type="GO" id="GO:0044718">
    <property type="term" value="P:siderophore transmembrane transport"/>
    <property type="evidence" value="ECO:0007669"/>
    <property type="project" value="TreeGrafter"/>
</dbReference>
<dbReference type="InterPro" id="IPR036942">
    <property type="entry name" value="Beta-barrel_TonB_sf"/>
</dbReference>
<evidence type="ECO:0000313" key="15">
    <source>
        <dbReference type="EMBL" id="SEF97775.1"/>
    </source>
</evidence>
<evidence type="ECO:0000256" key="5">
    <source>
        <dbReference type="ARBA" id="ARBA00022729"/>
    </source>
</evidence>
<evidence type="ECO:0000256" key="6">
    <source>
        <dbReference type="ARBA" id="ARBA00023077"/>
    </source>
</evidence>
<evidence type="ECO:0000256" key="7">
    <source>
        <dbReference type="ARBA" id="ARBA00023136"/>
    </source>
</evidence>
<evidence type="ECO:0000313" key="16">
    <source>
        <dbReference type="Proteomes" id="UP000236735"/>
    </source>
</evidence>
<keyword evidence="2 10" id="KW-0813">Transport</keyword>
<evidence type="ECO:0000256" key="1">
    <source>
        <dbReference type="ARBA" id="ARBA00004571"/>
    </source>
</evidence>